<proteinExistence type="predicted"/>
<dbReference type="SUPFAM" id="SSF82771">
    <property type="entry name" value="GIY-YIG endonuclease"/>
    <property type="match status" value="1"/>
</dbReference>
<dbReference type="EMBL" id="CP066690">
    <property type="protein sequence ID" value="QQG45588.1"/>
    <property type="molecule type" value="Genomic_DNA"/>
</dbReference>
<gene>
    <name evidence="2" type="ORF">HYW89_01530</name>
</gene>
<feature type="domain" description="GIY-YIG" evidence="1">
    <location>
        <begin position="7"/>
        <end position="86"/>
    </location>
</feature>
<accession>A0A7T5USE1</accession>
<dbReference type="Pfam" id="PF01541">
    <property type="entry name" value="GIY-YIG"/>
    <property type="match status" value="1"/>
</dbReference>
<sequence>MAEKLNSMPCIYILYSRSKNRFYVGSTRDDRPFVRLDSHNHGKVRSTKAGRPWALTYQEYYSNYHQARKREIFLKSGVGRTWIKEKFPNLKNDGAGAETWVSG</sequence>
<name>A0A7T5USE1_9BACT</name>
<evidence type="ECO:0000313" key="3">
    <source>
        <dbReference type="Proteomes" id="UP000595618"/>
    </source>
</evidence>
<dbReference type="AlphaFoldDB" id="A0A7T5USE1"/>
<dbReference type="Proteomes" id="UP000595618">
    <property type="component" value="Chromosome"/>
</dbReference>
<evidence type="ECO:0000259" key="1">
    <source>
        <dbReference type="PROSITE" id="PS50164"/>
    </source>
</evidence>
<dbReference type="Gene3D" id="3.40.1440.10">
    <property type="entry name" value="GIY-YIG endonuclease"/>
    <property type="match status" value="1"/>
</dbReference>
<organism evidence="2 3">
    <name type="scientific">Candidatus Sungiibacteriota bacterium</name>
    <dbReference type="NCBI Taxonomy" id="2750080"/>
    <lineage>
        <taxon>Bacteria</taxon>
        <taxon>Candidatus Sungiibacteriota</taxon>
    </lineage>
</organism>
<dbReference type="PROSITE" id="PS50164">
    <property type="entry name" value="GIY_YIG"/>
    <property type="match status" value="1"/>
</dbReference>
<reference evidence="2 3" key="1">
    <citation type="submission" date="2020-07" db="EMBL/GenBank/DDBJ databases">
        <title>Huge and variable diversity of episymbiotic CPR bacteria and DPANN archaea in groundwater ecosystems.</title>
        <authorList>
            <person name="He C.Y."/>
            <person name="Keren R."/>
            <person name="Whittaker M."/>
            <person name="Farag I.F."/>
            <person name="Doudna J."/>
            <person name="Cate J.H.D."/>
            <person name="Banfield J.F."/>
        </authorList>
    </citation>
    <scope>NUCLEOTIDE SEQUENCE [LARGE SCALE GENOMIC DNA]</scope>
    <source>
        <strain evidence="2">NC_groundwater_541_Ag_S-0.1um_46_50</strain>
    </source>
</reference>
<dbReference type="InterPro" id="IPR035901">
    <property type="entry name" value="GIY-YIG_endonuc_sf"/>
</dbReference>
<evidence type="ECO:0000313" key="2">
    <source>
        <dbReference type="EMBL" id="QQG45588.1"/>
    </source>
</evidence>
<dbReference type="InterPro" id="IPR000305">
    <property type="entry name" value="GIY-YIG_endonuc"/>
</dbReference>
<protein>
    <submittedName>
        <fullName evidence="2">GIY-YIG nuclease family protein</fullName>
    </submittedName>
</protein>
<dbReference type="CDD" id="cd10449">
    <property type="entry name" value="GIY-YIG_SLX1_like"/>
    <property type="match status" value="1"/>
</dbReference>